<reference evidence="2 3" key="1">
    <citation type="journal article" date="2013" name="Mar. Genomics">
        <title>Expression of sulfatases in Rhodopirellula baltica and the diversity of sulfatases in the genus Rhodopirellula.</title>
        <authorList>
            <person name="Wegner C.E."/>
            <person name="Richter-Heitmann T."/>
            <person name="Klindworth A."/>
            <person name="Klockow C."/>
            <person name="Richter M."/>
            <person name="Achstetter T."/>
            <person name="Glockner F.O."/>
            <person name="Harder J."/>
        </authorList>
    </citation>
    <scope>NUCLEOTIDE SEQUENCE [LARGE SCALE GENOMIC DNA]</scope>
    <source>
        <strain evidence="2 3">SM41</strain>
    </source>
</reference>
<dbReference type="AlphaFoldDB" id="M5U0X3"/>
<dbReference type="RefSeq" id="WP_008680555.1">
    <property type="nucleotide sequence ID" value="NZ_ANOH01000228.1"/>
</dbReference>
<dbReference type="InterPro" id="IPR001387">
    <property type="entry name" value="Cro/C1-type_HTH"/>
</dbReference>
<proteinExistence type="predicted"/>
<comment type="caution">
    <text evidence="2">The sequence shown here is derived from an EMBL/GenBank/DDBJ whole genome shotgun (WGS) entry which is preliminary data.</text>
</comment>
<dbReference type="Gene3D" id="1.10.260.40">
    <property type="entry name" value="lambda repressor-like DNA-binding domains"/>
    <property type="match status" value="1"/>
</dbReference>
<dbReference type="SUPFAM" id="SSF47413">
    <property type="entry name" value="lambda repressor-like DNA-binding domains"/>
    <property type="match status" value="1"/>
</dbReference>
<dbReference type="GO" id="GO:0003677">
    <property type="term" value="F:DNA binding"/>
    <property type="evidence" value="ECO:0007669"/>
    <property type="project" value="InterPro"/>
</dbReference>
<gene>
    <name evidence="2" type="ORF">RSSM_03419</name>
</gene>
<organism evidence="2 3">
    <name type="scientific">Rhodopirellula sallentina SM41</name>
    <dbReference type="NCBI Taxonomy" id="1263870"/>
    <lineage>
        <taxon>Bacteria</taxon>
        <taxon>Pseudomonadati</taxon>
        <taxon>Planctomycetota</taxon>
        <taxon>Planctomycetia</taxon>
        <taxon>Pirellulales</taxon>
        <taxon>Pirellulaceae</taxon>
        <taxon>Rhodopirellula</taxon>
    </lineage>
</organism>
<dbReference type="EMBL" id="ANOH01000228">
    <property type="protein sequence ID" value="EMI55095.1"/>
    <property type="molecule type" value="Genomic_DNA"/>
</dbReference>
<dbReference type="PATRIC" id="fig|1263870.3.peg.3635"/>
<evidence type="ECO:0000313" key="2">
    <source>
        <dbReference type="EMBL" id="EMI55095.1"/>
    </source>
</evidence>
<keyword evidence="3" id="KW-1185">Reference proteome</keyword>
<dbReference type="CDD" id="cd00093">
    <property type="entry name" value="HTH_XRE"/>
    <property type="match status" value="1"/>
</dbReference>
<dbReference type="Pfam" id="PF01381">
    <property type="entry name" value="HTH_3"/>
    <property type="match status" value="1"/>
</dbReference>
<sequence length="118" mass="13402">MTAFGERIRELRKSKGYSLRELGPLVDVGFTYLSKVERGKLDFGDYPSTALIQRLAKELDADPDELMLLAKRIPESIATKIMEQPEVFRFLASCETAKLQKLAEDAGLRKNSKKKKPR</sequence>
<evidence type="ECO:0000259" key="1">
    <source>
        <dbReference type="PROSITE" id="PS50943"/>
    </source>
</evidence>
<protein>
    <submittedName>
        <fullName evidence="2">XRE family transcriptional regulator</fullName>
    </submittedName>
</protein>
<evidence type="ECO:0000313" key="3">
    <source>
        <dbReference type="Proteomes" id="UP000011885"/>
    </source>
</evidence>
<dbReference type="Proteomes" id="UP000011885">
    <property type="component" value="Unassembled WGS sequence"/>
</dbReference>
<name>M5U0X3_9BACT</name>
<dbReference type="InterPro" id="IPR010982">
    <property type="entry name" value="Lambda_DNA-bd_dom_sf"/>
</dbReference>
<dbReference type="SMART" id="SM00530">
    <property type="entry name" value="HTH_XRE"/>
    <property type="match status" value="1"/>
</dbReference>
<dbReference type="PROSITE" id="PS50943">
    <property type="entry name" value="HTH_CROC1"/>
    <property type="match status" value="1"/>
</dbReference>
<feature type="domain" description="HTH cro/C1-type" evidence="1">
    <location>
        <begin position="8"/>
        <end position="66"/>
    </location>
</feature>
<accession>M5U0X3</accession>
<dbReference type="OrthoDB" id="288015at2"/>